<keyword evidence="2" id="KW-1185">Reference proteome</keyword>
<gene>
    <name evidence="1" type="ORF">Sjap_017869</name>
</gene>
<comment type="caution">
    <text evidence="1">The sequence shown here is derived from an EMBL/GenBank/DDBJ whole genome shotgun (WGS) entry which is preliminary data.</text>
</comment>
<proteinExistence type="predicted"/>
<dbReference type="Proteomes" id="UP001417504">
    <property type="component" value="Unassembled WGS sequence"/>
</dbReference>
<dbReference type="EMBL" id="JBBNAE010000007">
    <property type="protein sequence ID" value="KAK9109809.1"/>
    <property type="molecule type" value="Genomic_DNA"/>
</dbReference>
<name>A0AAP0NKG6_9MAGN</name>
<sequence length="97" mass="10997">MNFLQQLCARASRRYVVVVDLSLPVLRHWLLDEPFRRSPCFCVRASNRYVVITSLSLSDRRHCLLDELFAAASICVLLVNPSSSFSSSPLYAGQSYL</sequence>
<evidence type="ECO:0000313" key="1">
    <source>
        <dbReference type="EMBL" id="KAK9109809.1"/>
    </source>
</evidence>
<evidence type="ECO:0000313" key="2">
    <source>
        <dbReference type="Proteomes" id="UP001417504"/>
    </source>
</evidence>
<protein>
    <submittedName>
        <fullName evidence="1">Uncharacterized protein</fullName>
    </submittedName>
</protein>
<dbReference type="AlphaFoldDB" id="A0AAP0NKG6"/>
<organism evidence="1 2">
    <name type="scientific">Stephania japonica</name>
    <dbReference type="NCBI Taxonomy" id="461633"/>
    <lineage>
        <taxon>Eukaryota</taxon>
        <taxon>Viridiplantae</taxon>
        <taxon>Streptophyta</taxon>
        <taxon>Embryophyta</taxon>
        <taxon>Tracheophyta</taxon>
        <taxon>Spermatophyta</taxon>
        <taxon>Magnoliopsida</taxon>
        <taxon>Ranunculales</taxon>
        <taxon>Menispermaceae</taxon>
        <taxon>Menispermoideae</taxon>
        <taxon>Cissampelideae</taxon>
        <taxon>Stephania</taxon>
    </lineage>
</organism>
<accession>A0AAP0NKG6</accession>
<reference evidence="1 2" key="1">
    <citation type="submission" date="2024-01" db="EMBL/GenBank/DDBJ databases">
        <title>Genome assemblies of Stephania.</title>
        <authorList>
            <person name="Yang L."/>
        </authorList>
    </citation>
    <scope>NUCLEOTIDE SEQUENCE [LARGE SCALE GENOMIC DNA]</scope>
    <source>
        <strain evidence="1">QJT</strain>
        <tissue evidence="1">Leaf</tissue>
    </source>
</reference>